<dbReference type="FunFam" id="2.130.10.30:FF:000006">
    <property type="entry name" value="E3 ubiquitin-protein ligase HERC2 isoform X1"/>
    <property type="match status" value="1"/>
</dbReference>
<dbReference type="Pfam" id="PF00173">
    <property type="entry name" value="Cyt-b5"/>
    <property type="match status" value="1"/>
</dbReference>
<feature type="repeat" description="RCC1" evidence="26">
    <location>
        <begin position="643"/>
        <end position="694"/>
    </location>
</feature>
<dbReference type="Pfam" id="PF03256">
    <property type="entry name" value="ANAPC10"/>
    <property type="match status" value="1"/>
</dbReference>
<dbReference type="PANTHER" id="PTHR22872">
    <property type="entry name" value="BTK-BINDING PROTEIN-RELATED"/>
    <property type="match status" value="1"/>
</dbReference>
<keyword evidence="8" id="KW-0808">Transferase</keyword>
<dbReference type="OMA" id="WRNHGST"/>
<evidence type="ECO:0000256" key="13">
    <source>
        <dbReference type="ARBA" id="ARBA00022786"/>
    </source>
</evidence>
<sequence length="5198" mass="567701">MSSDHRPVLRTQLRLDGKWLKTDLQCAFSRDGLSSLWNELVKDGEVTVGTADTIINSAGVPARKGETGKYYCGLKLPVCSCCDGHCGPDKGCNCAACQRLDQMDRDLLQEESSKPSLARTLIEQWTWGKQPDVGQLRECLQSLVYEQQQLCSQAAATTLSAVRLQQRLTVLQRYFIALARHNPAEKAVAPNKQSAAVIPKGTKSVLKPHEKATMGLARVGCRAALSFAFAFLRRAWRTGDDADLCTELLQESLDALRTLPEATLFDESSVSSVWLEAVERATKFIRSVVMGDSNGGAAGGKTGGSGGNIPVSDQHTALALLLELAVQRSSLNHLLSAVLLLLQLWDNANKQVTDNRFDSNGTRAPLVPLLCRFQDIPTSRTRTTDGAKLEESGMSMSISPTECFLRYITLPEAEDTPVDLRQTAVVIMSHLDRLATPFMPPTSTNTGHKMPGTGSTQEVLGWGWLAWTGANSPNSSGHTCEMLGELCMPGTGSTQEVLGWGWLAWTGANSPNSSGHTCEMLGELGVLQLACAERCLIALTKTGRVYMCFYSSESQGPQLMESLADKEVLKVAAHPEGKHYMALTSEGEVYSWGNGDGGRLGHGDTNSREEPTLVRGLSGKQLGRHVVHIVCGSTYSAAITADGELFTWGRGNYGRLGHGSSEDQLTPTLVVSLKGRRVIDICCGSGDAQTLAVTDDGTVWSWGDGDYGKLGRGGSDGCKTPKIIDRLQGQDIVRVCCGAQFSLALTKTGHIWTWGKGDSQRLGHGTEEHIRFPKQLEGLRGKKVVDVAVGSMHCLVMTEEGEVYGWGRNDQGQLGDSSFSTKSDPTLMPLDGKSISGISCGPAQSFCWTSTGHWSVGLRVPFVVDVCHGTFQHLDQLLQRVCEGLDGRSDWPPPQEKECMAVAGLNLLRLQLHAAITQNEDPARLNLQPGSPLLNSLKQRVVELASNTGVLGTVQTAAQATLQSGWLLLLPTAEERARALSALLPSDASGDGASMTPGRRFMMDLLVSSLMADGGLESALAAAIKTEMQEIEGMKEKELERHQDEREEDTSATAGKTEEKAKKVEADIRRVRSSGSTIPLLQLMQQLLRNVSSQTLMRLKEFAHDVNRVNGYQFSGVEEKDSDEIRVNGDQITGVEEKGYDYVFCWNVSSQTLMRLKEFAHDVNRVNGYQFSGVDEKGYDLHVLCMLNVSSQTLMRLKEFAHDMNRVNGYQFSGVEEKGYDYVFCWSSEHYDLLSVFSVHRNVSSQTLMRLKEFAHDVNRVNGYQFSGVEEKGKSPSQDLLLRFQRLLVGKLFPMEEARDKAGVEEIGADVPADLELLGAGSLLRKYVALLCIHVADVLPVAASLAAISAKHFAVVSSVLSADLSGVLLPELVVCMVLLQTQAADVLQESRAIQPLGSLLELLDRYNRLAPGLERDDGEDLAWPGVLAQHPSLLERDDGEDLAWLGVLGTISYITAATRPNEDVQLIRKADLENHNKDGGLWVVIHGKVYDVKDFQLQAPCGSENLLEYAARDATEAFEEAHHSQEARDMMQAFFVGVYVEPDQDVVHPMDTTTISSPLIDTERVLGLLMGLSANSQALSLPVTAMEEECSQWFQSELFSGGLQCLQPPNPFQEEKGEVRSSATTPASTVPPGGEDNPLGFRRLSRQTSQTDPAKPFLQALAESRVQEPSVKLFLSSVDQYCKSHHYVTPIHFPQDHPVEEVGRLLLACLLKHLDLGHAVLTFLEHQACSSDRQIHTAEDTPVEPPLEQTTVEQTPAAQTTAAQTPAAQQAELPNSIGDVCQAVYRAKCSLIKAHQDLGRSYKEVCAPMIERCLFLFNELRPAVANELSLVRRLKVLATHTRWRAFVQTMIEDKRKEKQEAAAAAELAAVALQLEEKQEAAVLQETKEVQEDVGKDDEVEAEETGQGDGKADGEAREEKEQEDDPEDVVREVAKFKAKESWDMILTAITSARNFKWLRQRLTGTRSHAALMNKITEFVLKDGPIDVEKLRKALHRQVERARLRLKGADAMLELLSKDYLIPSVRYQVLCGWQGLQFSTKRISDPLPHCLDNASLIPPNDRVSLEIAFGRLNEWSISTLRDAVLHADHNYKMSAQGAGPGAETFSLGILPQARFLLATLGMLTMPHQATGVSQLLNRGALALTQTIMRLAGPDSLQASEDPSCNNVAAVFEESRSKPQPPPVPISGPELAALMKPGVRVVRGVDWKWGDQDGPPPGEGRVIGDLGEDGWIRVQWDTGSTNSYRMGKEGKYDLKLAEPPPLLEKEEEEETDIVPDSKNAKDDSTHPTSLIRRACSSLLRTLTICMGVHAEIVQREAVRTVCELLRVLVESGAIGEQSAQSNSGTIACLQHRDWATLGFIRSIATSPTVCHALSTPQWIDLLLRIVGEQPLNTALTRQVLCLRLLHSVLPSWELSQQGQQMNNIINQLFSLLGSVLMQCNADPVLQAIDTCKKKKSPRPKVALTCSHSSTVAEELVSLLRTLHGIDSWNRLINDYISSNLSVIADIVSNKPKPLQMSEMEGQVTISQTGAVLAVLAVIGSVDSRVRLGGLVRHDEWGVGTVSGIRQNGKIVVQFHDLKAAKLCKLANLCKVNEVCFSVDKLPMTDAILNTWGSLVSLATAGFKPDREGGCQSRTGTADKTREGFKPDREGGLQSRTGTADKTREDVINRTLLRKQQVRLGLLKASGVLFHQQKNLRRILALVSTLDTAPADPGSEEEGLPKETVTLMQQLMSAATQPSPVKAIFARQELEAAALAVCQHLAAEVSRPCALPPPISNSNVTNNSNTSPNTTISNILSTSPKERAKTPPVIPSKQHQKQKKTRKSSPPPPVPVVQQLIEMGFPRKNVEFALKSLSESDAPSSAALSTVGEGCRQSSTSSGETPAAEALVSWLLEHPDIQVPDLSDEDAGSLSSGEIVSESESEAEELEDLEAYGITDSRSFKKRSDFLSNDDYALYVRDHIQVGMMVRCCRTYEEVHEGDIGRVVKLDRDGLHDLNVQADWQLKGGTYWVRYIHVELLGHSSNPAPGSAVKVGDKVRVKRSVTTPKYKWGSVTHNSIGVVTAFSSNGKDVTVDFPEQSHWTGLVSEMELVPSSHPGVTCDGCQMFPINGPRFQCKTCDDFDYCENCFKTKKHHRHPFVRITEPGASPVPAGRPGKYHKKGTNLTGTLVDEWSRCVRNLTVSSRENQASRLIDGRGSYWQSSGSQGKHWIRLELQPDIIVHRLRMQVDPADSSYMPSLVVISGGDLLSNLKEVRTVHVSATDTLVTLLQDVTEYYRFLEISIKQCRSSGIDCKIHGLSVVGRIRADDEDIAANISFLASDNEEEEEEEEVEDERSNGPRGKRAGSISNVGDIQTKVFAWGLNDKDQLGGPRGSKIKTPVMNEFMSSLKCVHIAGGSKSLFMVTAEGKVYACGEATNGRLGLGISTGTVSVPRQLSSLSQYVVRKVSVHSGGRHAMALTVDGKVFSWGEGDDGKLGHFSRMNCDKPRLIEALKSKRVRDIACGSSHSAAVTSNGELYTWGLGEYGRLGHGDNTTQLRPKQVKSLAGQRVIQVACGSRDAQTLALTDEGNVYSWGDGDFGKLGRGGSEGCNQPHPVERLGGQGVIQIECGAQFSLALTKAGQVWTWGKGDYFRLGHGSDAHVRKPQIVEGLRGKKVIHVAVGALHCLAVTDTGQVFAWGDNDHGQQGNGTTTVNRRPSLVQGLEGVKVTRVACGSSHSVAWTTTDSAVPSRHEPVLFTMSRDPLGASALGVEPETDNMGASSTSQLPSKPHRPSLARIVLSLETNVAKQQALGHILSALQIIYAREAQVSALAVPESYAVKDNSQEQPESLEETKPEKTQEVSVEDIDISISKEEPKHPPLSGSGSIPALSASAYVAEAITSTEEVTSGSDQDPAPPVADLDEFTGKLSADDARVLVDLLKLAVAGRAGESGKEAISAVLTAMGKFNPQVAEMLLELCVTELEDVASDTEANRNAMQPVVQESPHPYGDDTSISGHVRIAGAEALRVEFDRQCSTERRHDPLTIMDGANRVVSVRSGREWSDWSSELRIAGDELKWKFTSDGSVNGWGWRFTVFPIMPAAAPKDLLSDRSVLSRPSIDLVTCLLDFRLDANCVRSIVPRLAAALAACAQLSCLVASQRMWALQRLRKLLRSGMGPVLNVDALLGEGDEEQSRVSLLGGTLASLVKGLPEMLLRQYEYEDPIVRGGKHLLHSSFFMELVALACELGLDCLPCCSETHKWAWFRRYCIASRVAQALERRDTFPQPFFDEVMKKVKEISGDGEVNDLSREHEDNQVFHQEHDEQLLQWLSRRPDDWTLSWGGSGQIWGWGHNHRGQLGGVEGAKVKLPTPCDALAALRPVQLIGGEQTLFAVTADGKVYATGYGAGGRLGIGGTESVSSPTLLESIQHVHIKKVAVNSGGKHCLALSSEGEVFSWGEAEDGKLGHGNRNSCDRPRVIESLRGKEVVDIAAGGAHSACITSTGELFTWGKGRYGRLGHGDSEDQMKPKLVEALKGVRVIDVACGSGDAQTLCITDDDSVWSWGDGDYGKLGRGGSDGCKIPQKVEALIGQGVVKVECGSQFSVALTKSGCVYTWGKGDYHRLGHGSDDHVRRPRKVAALQGKNVISIATGSLHCVACTDQGEVFTWGDNDEGQLGDGSTSAIPRPRLVAALQGKKINRVACGSAHSLAWSTSKPVNAGKLPVQVPMEYNHLQNITMPVLRNRLVLLHHFSDLFCPSIPMFDLLRGKLADENGSKPLVGLDTLRGVLVSSGKEAAFRKVVQATMVRDRQHGPVIELNRIQVKRSRSKGGLAGPDGIKSVFGQMCSKMASFTPDSLLLPHRVWKVKFIGESVDDCGGGYSESIAEMCDELQNGSTPLMCLTPNGREESGANRDCFILNPHAKGPTHMNMFRFLGILMGIAIRTGSPLSLNLAEPVWKQLAGMPLTVTDLTEIDKDYVPGLMYIRDMEKDSEAFDNPPMPFSTSSASGDEVKLSPKYSTITPDNRQEYVRLALNYRLHEFEQQVAAVREGMARVIPVPLLSLFTGYELETMVCGSPDIPLYNLKSVATYKGIDANAPLVRWFWEVMEEFSNQERSLFLRFVWGRTRLPRTIADFRGRDFVLQVLDKYNPPDHFLPESYTCFFLLKMPRYSCKPVLREKLKYAIHFCKSIDTDDYARIALTGETVAEETSEESEDDDMDSIDSDSEPVESSEDE</sequence>
<feature type="region of interest" description="Disordered" evidence="27">
    <location>
        <begin position="3738"/>
        <end position="3763"/>
    </location>
</feature>
<keyword evidence="33" id="KW-1185">Reference proteome</keyword>
<evidence type="ECO:0000256" key="19">
    <source>
        <dbReference type="ARBA" id="ARBA00023242"/>
    </source>
</evidence>
<keyword evidence="6" id="KW-0963">Cytoplasm</keyword>
<dbReference type="FunFam" id="3.30.2410.10:FF:000006">
    <property type="entry name" value="probable E3 ubiquitin-protein ligase HERC1 isoform X2"/>
    <property type="match status" value="1"/>
</dbReference>
<dbReference type="InterPro" id="IPR058923">
    <property type="entry name" value="RCC1-like_dom"/>
</dbReference>
<feature type="repeat" description="RCC1" evidence="26">
    <location>
        <begin position="4629"/>
        <end position="4680"/>
    </location>
</feature>
<keyword evidence="14" id="KW-0862">Zinc</keyword>
<feature type="region of interest" description="Disordered" evidence="27">
    <location>
        <begin position="1886"/>
        <end position="1928"/>
    </location>
</feature>
<feature type="domain" description="Cytochrome b5 heme-binding" evidence="30">
    <location>
        <begin position="1464"/>
        <end position="1540"/>
    </location>
</feature>
<comment type="catalytic activity">
    <reaction evidence="1">
        <text>S-ubiquitinyl-[E2 ubiquitin-conjugating enzyme]-L-cysteine + [acceptor protein]-L-lysine = [E2 ubiquitin-conjugating enzyme]-L-cysteine + N(6)-ubiquitinyl-[acceptor protein]-L-lysine.</text>
        <dbReference type="EC" id="2.3.2.26"/>
    </reaction>
</comment>
<dbReference type="GO" id="GO:0016567">
    <property type="term" value="P:protein ubiquitination"/>
    <property type="evidence" value="ECO:0007669"/>
    <property type="project" value="InterPro"/>
</dbReference>
<feature type="region of interest" description="Disordered" evidence="27">
    <location>
        <begin position="1739"/>
        <end position="1769"/>
    </location>
</feature>
<dbReference type="Gene3D" id="3.90.1750.10">
    <property type="entry name" value="Hect, E3 ligase catalytic domains"/>
    <property type="match status" value="1"/>
</dbReference>
<reference evidence="33" key="1">
    <citation type="journal article" date="2020" name="Nat. Ecol. Evol.">
        <title>Deeply conserved synteny resolves early events in vertebrate evolution.</title>
        <authorList>
            <person name="Simakov O."/>
            <person name="Marletaz F."/>
            <person name="Yue J.X."/>
            <person name="O'Connell B."/>
            <person name="Jenkins J."/>
            <person name="Brandt A."/>
            <person name="Calef R."/>
            <person name="Tung C.H."/>
            <person name="Huang T.K."/>
            <person name="Schmutz J."/>
            <person name="Satoh N."/>
            <person name="Yu J.K."/>
            <person name="Putnam N.H."/>
            <person name="Green R.E."/>
            <person name="Rokhsar D.S."/>
        </authorList>
    </citation>
    <scope>NUCLEOTIDE SEQUENCE [LARGE SCALE GENOMIC DNA]</scope>
    <source>
        <strain evidence="33">S238N-H82</strain>
    </source>
</reference>
<dbReference type="InterPro" id="IPR043145">
    <property type="entry name" value="Znf_ZZ_sf"/>
</dbReference>
<evidence type="ECO:0000259" key="29">
    <source>
        <dbReference type="PROSITE" id="PS50237"/>
    </source>
</evidence>
<dbReference type="Gene3D" id="2.30.30.30">
    <property type="match status" value="1"/>
</dbReference>
<feature type="region of interest" description="Disordered" evidence="27">
    <location>
        <begin position="3135"/>
        <end position="3154"/>
    </location>
</feature>
<feature type="region of interest" description="Disordered" evidence="27">
    <location>
        <begin position="2897"/>
        <end position="2922"/>
    </location>
</feature>
<comment type="pathway">
    <text evidence="4">Protein modification; protein ubiquitination.</text>
</comment>
<feature type="active site" description="Glycyl thioester intermediate" evidence="24">
    <location>
        <position position="5125"/>
    </location>
</feature>
<dbReference type="RefSeq" id="XP_035681528.1">
    <property type="nucleotide sequence ID" value="XM_035825635.1"/>
</dbReference>
<dbReference type="EC" id="2.3.2.26" evidence="5"/>
<evidence type="ECO:0000256" key="3">
    <source>
        <dbReference type="ARBA" id="ARBA00004123"/>
    </source>
</evidence>
<dbReference type="InterPro" id="IPR014722">
    <property type="entry name" value="Rib_uL2_dom2"/>
</dbReference>
<evidence type="ECO:0000256" key="7">
    <source>
        <dbReference type="ARBA" id="ARBA00022553"/>
    </source>
</evidence>
<dbReference type="InterPro" id="IPR035983">
    <property type="entry name" value="Hect_E3_ubiquitin_ligase"/>
</dbReference>
<evidence type="ECO:0000256" key="2">
    <source>
        <dbReference type="ARBA" id="ARBA00004114"/>
    </source>
</evidence>
<dbReference type="PANTHER" id="PTHR22872:SF2">
    <property type="entry name" value="INHIBITOR OF BRUTON TYROSINE KINASE"/>
    <property type="match status" value="1"/>
</dbReference>
<dbReference type="InterPro" id="IPR009091">
    <property type="entry name" value="RCC1/BLIP-II"/>
</dbReference>
<evidence type="ECO:0000256" key="10">
    <source>
        <dbReference type="ARBA" id="ARBA00022737"/>
    </source>
</evidence>
<dbReference type="PROSITE" id="PS51284">
    <property type="entry name" value="DOC"/>
    <property type="match status" value="1"/>
</dbReference>
<keyword evidence="16" id="KW-0175">Coiled coil</keyword>
<dbReference type="InterPro" id="IPR037976">
    <property type="entry name" value="HERC2_APC10"/>
</dbReference>
<feature type="region of interest" description="Disordered" evidence="27">
    <location>
        <begin position="2851"/>
        <end position="2878"/>
    </location>
</feature>
<evidence type="ECO:0000256" key="16">
    <source>
        <dbReference type="ARBA" id="ARBA00023054"/>
    </source>
</evidence>
<feature type="repeat" description="RCC1" evidence="26">
    <location>
        <begin position="3348"/>
        <end position="3399"/>
    </location>
</feature>
<evidence type="ECO:0000259" key="31">
    <source>
        <dbReference type="PROSITE" id="PS51284"/>
    </source>
</evidence>
<evidence type="ECO:0000259" key="32">
    <source>
        <dbReference type="PROSITE" id="PS51416"/>
    </source>
</evidence>
<dbReference type="Gene3D" id="3.10.120.10">
    <property type="entry name" value="Cytochrome b5-like heme/steroid binding domain"/>
    <property type="match status" value="1"/>
</dbReference>
<dbReference type="SUPFAM" id="SSF57850">
    <property type="entry name" value="RING/U-box"/>
    <property type="match status" value="1"/>
</dbReference>
<dbReference type="SUPFAM" id="SSF159034">
    <property type="entry name" value="Mib/herc2 domain-like"/>
    <property type="match status" value="1"/>
</dbReference>
<keyword evidence="9" id="KW-0479">Metal-binding</keyword>
<feature type="repeat" description="RCC1" evidence="26">
    <location>
        <begin position="3665"/>
        <end position="3716"/>
    </location>
</feature>
<dbReference type="SUPFAM" id="SSF56204">
    <property type="entry name" value="Hect, E3 ligase catalytic domain"/>
    <property type="match status" value="1"/>
</dbReference>
<dbReference type="GeneID" id="118419289"/>
<feature type="repeat" description="RCC1" evidence="26">
    <location>
        <begin position="4313"/>
        <end position="4364"/>
    </location>
</feature>
<dbReference type="InterPro" id="IPR051625">
    <property type="entry name" value="Signaling_Regulatory_Domain"/>
</dbReference>
<evidence type="ECO:0000256" key="4">
    <source>
        <dbReference type="ARBA" id="ARBA00004906"/>
    </source>
</evidence>
<dbReference type="KEGG" id="bfo:118419289"/>
<dbReference type="GO" id="GO:0006281">
    <property type="term" value="P:DNA repair"/>
    <property type="evidence" value="ECO:0007669"/>
    <property type="project" value="UniProtKB-KW"/>
</dbReference>
<feature type="domain" description="HECT" evidence="29">
    <location>
        <begin position="4820"/>
        <end position="5157"/>
    </location>
</feature>
<name>A0A9J7LFY1_BRAFL</name>
<dbReference type="Pfam" id="PF00632">
    <property type="entry name" value="HECT"/>
    <property type="match status" value="1"/>
</dbReference>
<dbReference type="InterPro" id="IPR008979">
    <property type="entry name" value="Galactose-bd-like_sf"/>
</dbReference>
<gene>
    <name evidence="34" type="primary">LOC118419289</name>
</gene>
<keyword evidence="11" id="KW-0227">DNA damage</keyword>
<keyword evidence="10" id="KW-0677">Repeat</keyword>
<evidence type="ECO:0000313" key="34">
    <source>
        <dbReference type="RefSeq" id="XP_035681528.1"/>
    </source>
</evidence>
<dbReference type="InterPro" id="IPR004939">
    <property type="entry name" value="APC_su10/DOC_dom"/>
</dbReference>
<dbReference type="PROSITE" id="PS50255">
    <property type="entry name" value="CYTOCHROME_B5_2"/>
    <property type="match status" value="1"/>
</dbReference>
<dbReference type="SUPFAM" id="SSF63748">
    <property type="entry name" value="Tudor/PWWP/MBT"/>
    <property type="match status" value="1"/>
</dbReference>
<evidence type="ECO:0000256" key="26">
    <source>
        <dbReference type="PROSITE-ProRule" id="PRU00235"/>
    </source>
</evidence>
<dbReference type="GO" id="GO:0005814">
    <property type="term" value="C:centriole"/>
    <property type="evidence" value="ECO:0007669"/>
    <property type="project" value="UniProtKB-SubCell"/>
</dbReference>
<feature type="compositionally biased region" description="Polar residues" evidence="27">
    <location>
        <begin position="2851"/>
        <end position="2860"/>
    </location>
</feature>
<evidence type="ECO:0000256" key="23">
    <source>
        <dbReference type="ARBA" id="ARBA00081609"/>
    </source>
</evidence>
<evidence type="ECO:0000259" key="30">
    <source>
        <dbReference type="PROSITE" id="PS50255"/>
    </source>
</evidence>
<feature type="domain" description="DOC" evidence="31">
    <location>
        <begin position="3143"/>
        <end position="3320"/>
    </location>
</feature>
<dbReference type="InterPro" id="IPR037252">
    <property type="entry name" value="Mib_Herc2_sf"/>
</dbReference>
<feature type="region of interest" description="Disordered" evidence="27">
    <location>
        <begin position="3812"/>
        <end position="3836"/>
    </location>
</feature>
<dbReference type="FunFam" id="2.30.30.30:FF:000015">
    <property type="entry name" value="E3 ubiquitin-protein ligase HERC2"/>
    <property type="match status" value="1"/>
</dbReference>
<feature type="repeat" description="RCC1" evidence="26">
    <location>
        <begin position="3561"/>
        <end position="3612"/>
    </location>
</feature>
<dbReference type="PROSITE" id="PS00626">
    <property type="entry name" value="RCC1_2"/>
    <property type="match status" value="1"/>
</dbReference>
<comment type="subcellular location">
    <subcellularLocation>
        <location evidence="2">Cytoplasm</location>
        <location evidence="2">Cytoskeleton</location>
        <location evidence="2">Microtubule organizing center</location>
        <location evidence="2">Centrosome</location>
        <location evidence="2">Centriole</location>
    </subcellularLocation>
    <subcellularLocation>
        <location evidence="3">Nucleus</location>
    </subcellularLocation>
</comment>
<keyword evidence="15" id="KW-0832">Ubl conjugation</keyword>
<feature type="repeat" description="RCC1" evidence="26">
    <location>
        <begin position="4525"/>
        <end position="4576"/>
    </location>
</feature>
<comment type="function">
    <text evidence="20">E3 ubiquitin-protein ligase that regulates ubiquitin-dependent retention of repair proteins on damaged chromosomes. Recruited to sites of DNA damage in response to ionizing radiation (IR) and facilitates the assembly of UBE2N and RNF8 promoting DNA damage-induced formation of 'Lys-63'-linked ubiquitin chains. Acts as a mediator of binding specificity between UBE2N and RNF8. Involved in the maintenance of RNF168 levels. E3 ubiquitin-protein ligase that promotes the ubiquitination and proteasomal degradation of XPA which influences the circadian oscillation of DNA excision repair activity. By controlling the steady-state expression of the IGF1R receptor, indirectly regulates the insulin-like growth factor receptor signaling pathway. Also modulates iron metabolism by regulating the basal turnover of FBXL5.</text>
</comment>
<feature type="compositionally biased region" description="Basic and acidic residues" evidence="27">
    <location>
        <begin position="1036"/>
        <end position="1045"/>
    </location>
</feature>
<evidence type="ECO:0000256" key="25">
    <source>
        <dbReference type="PROSITE-ProRule" id="PRU00228"/>
    </source>
</evidence>
<feature type="domain" description="ZZ-type" evidence="28">
    <location>
        <begin position="3089"/>
        <end position="3140"/>
    </location>
</feature>
<feature type="region of interest" description="Disordered" evidence="27">
    <location>
        <begin position="3312"/>
        <end position="3340"/>
    </location>
</feature>
<dbReference type="InterPro" id="IPR010606">
    <property type="entry name" value="Mib_Herc2"/>
</dbReference>
<dbReference type="PROSITE" id="PS50237">
    <property type="entry name" value="HECT"/>
    <property type="match status" value="1"/>
</dbReference>
<evidence type="ECO:0000256" key="12">
    <source>
        <dbReference type="ARBA" id="ARBA00022771"/>
    </source>
</evidence>
<feature type="region of interest" description="Disordered" evidence="27">
    <location>
        <begin position="1607"/>
        <end position="1639"/>
    </location>
</feature>
<dbReference type="Pfam" id="PF00569">
    <property type="entry name" value="ZZ"/>
    <property type="match status" value="1"/>
</dbReference>
<dbReference type="PRINTS" id="PR00633">
    <property type="entry name" value="RCCNDNSATION"/>
</dbReference>
<feature type="region of interest" description="Disordered" evidence="27">
    <location>
        <begin position="1036"/>
        <end position="1063"/>
    </location>
</feature>
<evidence type="ECO:0000256" key="21">
    <source>
        <dbReference type="ARBA" id="ARBA00073060"/>
    </source>
</evidence>
<dbReference type="InterPro" id="IPR036400">
    <property type="entry name" value="Cyt_B5-like_heme/steroid_sf"/>
</dbReference>
<dbReference type="Pfam" id="PF25390">
    <property type="entry name" value="WD40_RLD"/>
    <property type="match status" value="3"/>
</dbReference>
<reference evidence="34" key="2">
    <citation type="submission" date="2025-08" db="UniProtKB">
        <authorList>
            <consortium name="RefSeq"/>
        </authorList>
    </citation>
    <scope>IDENTIFICATION</scope>
    <source>
        <strain evidence="34">S238N-H82</strain>
        <tissue evidence="34">Testes</tissue>
    </source>
</reference>
<dbReference type="FunFam" id="3.30.2160.10:FF:000010">
    <property type="entry name" value="E3 ubiquitin-protein ligase HERC2 isoform X2"/>
    <property type="match status" value="1"/>
</dbReference>
<feature type="region of interest" description="Disordered" evidence="27">
    <location>
        <begin position="5167"/>
        <end position="5198"/>
    </location>
</feature>
<dbReference type="InterPro" id="IPR000408">
    <property type="entry name" value="Reg_chr_condens"/>
</dbReference>
<feature type="region of interest" description="Disordered" evidence="27">
    <location>
        <begin position="2772"/>
        <end position="2828"/>
    </location>
</feature>
<dbReference type="PROSITE" id="PS50135">
    <property type="entry name" value="ZF_ZZ_2"/>
    <property type="match status" value="1"/>
</dbReference>
<dbReference type="Gene3D" id="2.60.120.260">
    <property type="entry name" value="Galactose-binding domain-like"/>
    <property type="match status" value="1"/>
</dbReference>
<dbReference type="FunFam" id="2.130.10.30:FF:000004">
    <property type="entry name" value="E3 ubiquitin-protein ligase HERC2 isoform X2"/>
    <property type="match status" value="1"/>
</dbReference>
<protein>
    <recommendedName>
        <fullName evidence="21">E3 ubiquitin-protein ligase HERC2</fullName>
        <ecNumber evidence="5">2.3.2.26</ecNumber>
    </recommendedName>
    <alternativeName>
        <fullName evidence="22">HECT domain and RCC1-like domain-containing protein 2</fullName>
    </alternativeName>
    <alternativeName>
        <fullName evidence="23">HECT-type E3 ubiquitin transferase HERC2</fullName>
    </alternativeName>
</protein>
<feature type="repeat" description="RCC1" evidence="26">
    <location>
        <begin position="4471"/>
        <end position="4522"/>
    </location>
</feature>
<feature type="compositionally biased region" description="Basic and acidic residues" evidence="27">
    <location>
        <begin position="1909"/>
        <end position="1919"/>
    </location>
</feature>
<evidence type="ECO:0000256" key="14">
    <source>
        <dbReference type="ARBA" id="ARBA00022833"/>
    </source>
</evidence>
<dbReference type="Pfam" id="PF06701">
    <property type="entry name" value="MIB_HERC2"/>
    <property type="match status" value="1"/>
</dbReference>
<dbReference type="Gene3D" id="3.30.60.90">
    <property type="match status" value="1"/>
</dbReference>
<evidence type="ECO:0000256" key="27">
    <source>
        <dbReference type="SAM" id="MobiDB-lite"/>
    </source>
</evidence>
<feature type="repeat" description="RCC1" evidence="26">
    <location>
        <begin position="801"/>
        <end position="851"/>
    </location>
</feature>
<dbReference type="SUPFAM" id="SSF50985">
    <property type="entry name" value="RCC1/BLIP-II"/>
    <property type="match status" value="3"/>
</dbReference>
<evidence type="ECO:0000256" key="24">
    <source>
        <dbReference type="PROSITE-ProRule" id="PRU00104"/>
    </source>
</evidence>
<dbReference type="GO" id="GO:0008270">
    <property type="term" value="F:zinc ion binding"/>
    <property type="evidence" value="ECO:0007669"/>
    <property type="project" value="UniProtKB-KW"/>
</dbReference>
<feature type="compositionally biased region" description="Acidic residues" evidence="27">
    <location>
        <begin position="1894"/>
        <end position="1905"/>
    </location>
</feature>
<proteinExistence type="predicted"/>
<dbReference type="FunFam" id="2.60.120.260:FF:000033">
    <property type="entry name" value="E3 ubiquitin-protein ligase HERC2 isoform X2"/>
    <property type="match status" value="1"/>
</dbReference>
<dbReference type="PROSITE" id="PS50012">
    <property type="entry name" value="RCC1_3"/>
    <property type="match status" value="19"/>
</dbReference>
<keyword evidence="12 25" id="KW-0863">Zinc-finger</keyword>
<dbReference type="OrthoDB" id="239701at2759"/>
<keyword evidence="7" id="KW-0597">Phosphoprotein</keyword>
<feature type="region of interest" description="Disordered" evidence="27">
    <location>
        <begin position="2256"/>
        <end position="2283"/>
    </location>
</feature>
<evidence type="ECO:0000256" key="5">
    <source>
        <dbReference type="ARBA" id="ARBA00012485"/>
    </source>
</evidence>
<dbReference type="SUPFAM" id="SSF49785">
    <property type="entry name" value="Galactose-binding domain-like"/>
    <property type="match status" value="1"/>
</dbReference>
<feature type="compositionally biased region" description="Low complexity" evidence="27">
    <location>
        <begin position="2772"/>
        <end position="2795"/>
    </location>
</feature>
<dbReference type="Gene3D" id="3.30.2160.10">
    <property type="entry name" value="Hect, E3 ligase catalytic domain"/>
    <property type="match status" value="1"/>
</dbReference>
<dbReference type="SMART" id="SM01117">
    <property type="entry name" value="Cyt-b5"/>
    <property type="match status" value="1"/>
</dbReference>
<dbReference type="Gene3D" id="2.130.10.30">
    <property type="entry name" value="Regulator of chromosome condensation 1/beta-lactamase-inhibitor protein II"/>
    <property type="match status" value="3"/>
</dbReference>
<dbReference type="Gene3D" id="3.30.2410.10">
    <property type="entry name" value="Hect, E3 ligase catalytic domain"/>
    <property type="match status" value="1"/>
</dbReference>
<feature type="repeat" description="RCC1" evidence="26">
    <location>
        <begin position="4577"/>
        <end position="4628"/>
    </location>
</feature>
<feature type="repeat" description="RCC1" evidence="26">
    <location>
        <begin position="3400"/>
        <end position="3454"/>
    </location>
</feature>
<dbReference type="FunFam" id="2.30.30.40:FF:000074">
    <property type="entry name" value="E3 ubiquitin-protein ligase HERC2 isoform X1"/>
    <property type="match status" value="1"/>
</dbReference>
<dbReference type="FunFam" id="3.10.120.10:FF:000005">
    <property type="entry name" value="E3 ubiquitin-protein ligase HERC2 isoform X2"/>
    <property type="match status" value="1"/>
</dbReference>
<feature type="region of interest" description="Disordered" evidence="27">
    <location>
        <begin position="2623"/>
        <end position="2655"/>
    </location>
</feature>
<feature type="compositionally biased region" description="Basic and acidic residues" evidence="27">
    <location>
        <begin position="2633"/>
        <end position="2647"/>
    </location>
</feature>
<dbReference type="FunFam" id="2.130.10.30:FF:000003">
    <property type="entry name" value="E3 ubiquitin-protein ligase HERC2 isoform X1"/>
    <property type="match status" value="1"/>
</dbReference>
<evidence type="ECO:0000256" key="11">
    <source>
        <dbReference type="ARBA" id="ARBA00022763"/>
    </source>
</evidence>
<accession>A0A9J7LFY1</accession>
<evidence type="ECO:0000256" key="6">
    <source>
        <dbReference type="ARBA" id="ARBA00022490"/>
    </source>
</evidence>
<dbReference type="Gene3D" id="2.30.30.40">
    <property type="entry name" value="SH3 Domains"/>
    <property type="match status" value="1"/>
</dbReference>
<keyword evidence="18" id="KW-0206">Cytoskeleton</keyword>
<evidence type="ECO:0000256" key="22">
    <source>
        <dbReference type="ARBA" id="ARBA00080834"/>
    </source>
</evidence>
<evidence type="ECO:0000313" key="33">
    <source>
        <dbReference type="Proteomes" id="UP000001554"/>
    </source>
</evidence>
<dbReference type="CDD" id="cd00078">
    <property type="entry name" value="HECTc"/>
    <property type="match status" value="1"/>
</dbReference>
<dbReference type="SUPFAM" id="SSF55856">
    <property type="entry name" value="Cytochrome b5-like heme/steroid binding domain"/>
    <property type="match status" value="1"/>
</dbReference>
<feature type="repeat" description="RCC1" evidence="26">
    <location>
        <begin position="3613"/>
        <end position="3664"/>
    </location>
</feature>
<dbReference type="SMART" id="SM01337">
    <property type="entry name" value="APC10"/>
    <property type="match status" value="1"/>
</dbReference>
<feature type="compositionally biased region" description="Polar residues" evidence="27">
    <location>
        <begin position="3750"/>
        <end position="3759"/>
    </location>
</feature>
<feature type="repeat" description="RCC1" evidence="26">
    <location>
        <begin position="4365"/>
        <end position="4418"/>
    </location>
</feature>
<keyword evidence="13 24" id="KW-0833">Ubl conjugation pathway</keyword>
<dbReference type="PROSITE" id="PS51416">
    <property type="entry name" value="MIB_HERC2"/>
    <property type="match status" value="1"/>
</dbReference>
<feature type="repeat" description="RCC1" evidence="26">
    <location>
        <begin position="4419"/>
        <end position="4470"/>
    </location>
</feature>
<dbReference type="Proteomes" id="UP000001554">
    <property type="component" value="Chromosome 7"/>
</dbReference>
<dbReference type="SMART" id="SM00119">
    <property type="entry name" value="HECTc"/>
    <property type="match status" value="1"/>
</dbReference>
<feature type="repeat" description="RCC1" evidence="26">
    <location>
        <begin position="749"/>
        <end position="800"/>
    </location>
</feature>
<feature type="repeat" description="RCC1" evidence="26">
    <location>
        <begin position="3455"/>
        <end position="3506"/>
    </location>
</feature>
<feature type="compositionally biased region" description="Low complexity" evidence="27">
    <location>
        <begin position="1748"/>
        <end position="1769"/>
    </location>
</feature>
<evidence type="ECO:0000256" key="18">
    <source>
        <dbReference type="ARBA" id="ARBA00023212"/>
    </source>
</evidence>
<evidence type="ECO:0000256" key="9">
    <source>
        <dbReference type="ARBA" id="ARBA00022723"/>
    </source>
</evidence>
<feature type="compositionally biased region" description="Acidic residues" evidence="27">
    <location>
        <begin position="2913"/>
        <end position="2922"/>
    </location>
</feature>
<feature type="compositionally biased region" description="Acidic residues" evidence="27">
    <location>
        <begin position="3314"/>
        <end position="3326"/>
    </location>
</feature>
<dbReference type="GO" id="GO:0061630">
    <property type="term" value="F:ubiquitin protein ligase activity"/>
    <property type="evidence" value="ECO:0007669"/>
    <property type="project" value="UniProtKB-EC"/>
</dbReference>
<dbReference type="CDD" id="cd08664">
    <property type="entry name" value="APC10-HERC2"/>
    <property type="match status" value="1"/>
</dbReference>
<dbReference type="InterPro" id="IPR000569">
    <property type="entry name" value="HECT_dom"/>
</dbReference>
<feature type="repeat" description="RCC1" evidence="26">
    <location>
        <begin position="587"/>
        <end position="642"/>
    </location>
</feature>
<evidence type="ECO:0000256" key="20">
    <source>
        <dbReference type="ARBA" id="ARBA00059324"/>
    </source>
</evidence>
<dbReference type="InterPro" id="IPR000433">
    <property type="entry name" value="Znf_ZZ"/>
</dbReference>
<dbReference type="FunFam" id="3.30.60.90:FF:000006">
    <property type="entry name" value="E3 ubiquitin-protein ligase HERC2 isoform X2"/>
    <property type="match status" value="1"/>
</dbReference>
<feature type="compositionally biased region" description="Acidic residues" evidence="27">
    <location>
        <begin position="5169"/>
        <end position="5198"/>
    </location>
</feature>
<dbReference type="InterPro" id="IPR021097">
    <property type="entry name" value="CPH_domain"/>
</dbReference>
<dbReference type="GO" id="GO:0005634">
    <property type="term" value="C:nucleus"/>
    <property type="evidence" value="ECO:0007669"/>
    <property type="project" value="UniProtKB-SubCell"/>
</dbReference>
<feature type="compositionally biased region" description="Basic residues" evidence="27">
    <location>
        <begin position="2810"/>
        <end position="2819"/>
    </location>
</feature>
<evidence type="ECO:0000259" key="28">
    <source>
        <dbReference type="PROSITE" id="PS50135"/>
    </source>
</evidence>
<feature type="domain" description="MIB/HERC2" evidence="32">
    <location>
        <begin position="2184"/>
        <end position="2257"/>
    </location>
</feature>
<evidence type="ECO:0000256" key="1">
    <source>
        <dbReference type="ARBA" id="ARBA00000885"/>
    </source>
</evidence>
<evidence type="ECO:0000256" key="8">
    <source>
        <dbReference type="ARBA" id="ARBA00022679"/>
    </source>
</evidence>
<dbReference type="InterPro" id="IPR001199">
    <property type="entry name" value="Cyt_B5-like_heme/steroid-bd"/>
</dbReference>
<organism evidence="33 34">
    <name type="scientific">Branchiostoma floridae</name>
    <name type="common">Florida lancelet</name>
    <name type="synonym">Amphioxus</name>
    <dbReference type="NCBI Taxonomy" id="7739"/>
    <lineage>
        <taxon>Eukaryota</taxon>
        <taxon>Metazoa</taxon>
        <taxon>Chordata</taxon>
        <taxon>Cephalochordata</taxon>
        <taxon>Leptocardii</taxon>
        <taxon>Amphioxiformes</taxon>
        <taxon>Branchiostomatidae</taxon>
        <taxon>Branchiostoma</taxon>
    </lineage>
</organism>
<evidence type="ECO:0000256" key="15">
    <source>
        <dbReference type="ARBA" id="ARBA00022843"/>
    </source>
</evidence>
<dbReference type="CDD" id="cd14402">
    <property type="entry name" value="UBA_HERC2"/>
    <property type="match status" value="1"/>
</dbReference>
<keyword evidence="17" id="KW-0234">DNA repair</keyword>
<dbReference type="Pfam" id="PF00415">
    <property type="entry name" value="RCC1"/>
    <property type="match status" value="3"/>
</dbReference>
<keyword evidence="19" id="KW-0539">Nucleus</keyword>
<dbReference type="Gene3D" id="1.10.8.10">
    <property type="entry name" value="DNA helicase RuvA subunit, C-terminal domain"/>
    <property type="match status" value="1"/>
</dbReference>
<feature type="repeat" description="RCC1" evidence="26">
    <location>
        <begin position="697"/>
        <end position="748"/>
    </location>
</feature>
<dbReference type="Pfam" id="PF11515">
    <property type="entry name" value="Cul7"/>
    <property type="match status" value="1"/>
</dbReference>
<dbReference type="SMART" id="SM00291">
    <property type="entry name" value="ZnF_ZZ"/>
    <property type="match status" value="1"/>
</dbReference>
<feature type="repeat" description="RCC1" evidence="26">
    <location>
        <begin position="3507"/>
        <end position="3558"/>
    </location>
</feature>
<evidence type="ECO:0000256" key="17">
    <source>
        <dbReference type="ARBA" id="ARBA00023204"/>
    </source>
</evidence>